<keyword evidence="11" id="KW-1185">Reference proteome</keyword>
<keyword evidence="6" id="KW-0256">Endoplasmic reticulum</keyword>
<dbReference type="Pfam" id="PF03901">
    <property type="entry name" value="Glyco_transf_22"/>
    <property type="match status" value="1"/>
</dbReference>
<reference evidence="10 11" key="1">
    <citation type="submission" date="2019-03" db="EMBL/GenBank/DDBJ databases">
        <title>Genomic Encyclopedia of Type Strains, Phase IV (KMG-IV): sequencing the most valuable type-strain genomes for metagenomic binning, comparative biology and taxonomic classification.</title>
        <authorList>
            <person name="Goeker M."/>
        </authorList>
    </citation>
    <scope>NUCLEOTIDE SEQUENCE [LARGE SCALE GENOMIC DNA]</scope>
    <source>
        <strain evidence="10 11">DSM 9035</strain>
    </source>
</reference>
<dbReference type="AlphaFoldDB" id="A0A4R3M0A7"/>
<dbReference type="InterPro" id="IPR005599">
    <property type="entry name" value="GPI_mannosylTrfase"/>
</dbReference>
<feature type="transmembrane region" description="Helical" evidence="9">
    <location>
        <begin position="327"/>
        <end position="347"/>
    </location>
</feature>
<feature type="transmembrane region" description="Helical" evidence="9">
    <location>
        <begin position="23"/>
        <end position="43"/>
    </location>
</feature>
<name>A0A4R3M0A7_9HYPH</name>
<keyword evidence="3 10" id="KW-0328">Glycosyltransferase</keyword>
<feature type="transmembrane region" description="Helical" evidence="9">
    <location>
        <begin position="184"/>
        <end position="213"/>
    </location>
</feature>
<feature type="transmembrane region" description="Helical" evidence="9">
    <location>
        <begin position="133"/>
        <end position="153"/>
    </location>
</feature>
<accession>A0A4R3M0A7</accession>
<feature type="transmembrane region" description="Helical" evidence="9">
    <location>
        <begin position="359"/>
        <end position="380"/>
    </location>
</feature>
<dbReference type="GO" id="GO:0012505">
    <property type="term" value="C:endomembrane system"/>
    <property type="evidence" value="ECO:0007669"/>
    <property type="project" value="UniProtKB-SubCell"/>
</dbReference>
<evidence type="ECO:0000256" key="3">
    <source>
        <dbReference type="ARBA" id="ARBA00022676"/>
    </source>
</evidence>
<comment type="subcellular location">
    <subcellularLocation>
        <location evidence="1">Endomembrane system</location>
        <topology evidence="1">Multi-pass membrane protein</topology>
    </subcellularLocation>
    <subcellularLocation>
        <location evidence="2">Endoplasmic reticulum membrane</location>
    </subcellularLocation>
</comment>
<feature type="transmembrane region" description="Helical" evidence="9">
    <location>
        <begin position="304"/>
        <end position="321"/>
    </location>
</feature>
<evidence type="ECO:0000313" key="10">
    <source>
        <dbReference type="EMBL" id="TCT06016.1"/>
    </source>
</evidence>
<evidence type="ECO:0000256" key="5">
    <source>
        <dbReference type="ARBA" id="ARBA00022692"/>
    </source>
</evidence>
<evidence type="ECO:0000256" key="8">
    <source>
        <dbReference type="ARBA" id="ARBA00023136"/>
    </source>
</evidence>
<dbReference type="OrthoDB" id="5493835at2"/>
<comment type="caution">
    <text evidence="10">The sequence shown here is derived from an EMBL/GenBank/DDBJ whole genome shotgun (WGS) entry which is preliminary data.</text>
</comment>
<evidence type="ECO:0000313" key="11">
    <source>
        <dbReference type="Proteomes" id="UP000294664"/>
    </source>
</evidence>
<dbReference type="RefSeq" id="WP_132030545.1">
    <property type="nucleotide sequence ID" value="NZ_SMAI01000003.1"/>
</dbReference>
<evidence type="ECO:0000256" key="1">
    <source>
        <dbReference type="ARBA" id="ARBA00004127"/>
    </source>
</evidence>
<dbReference type="Proteomes" id="UP000294664">
    <property type="component" value="Unassembled WGS sequence"/>
</dbReference>
<feature type="transmembrane region" description="Helical" evidence="9">
    <location>
        <begin position="104"/>
        <end position="127"/>
    </location>
</feature>
<keyword evidence="5 9" id="KW-0812">Transmembrane</keyword>
<keyword evidence="4 10" id="KW-0808">Transferase</keyword>
<dbReference type="EMBL" id="SMAI01000003">
    <property type="protein sequence ID" value="TCT06016.1"/>
    <property type="molecule type" value="Genomic_DNA"/>
</dbReference>
<dbReference type="PANTHER" id="PTHR22760">
    <property type="entry name" value="GLYCOSYLTRANSFERASE"/>
    <property type="match status" value="1"/>
</dbReference>
<keyword evidence="7 9" id="KW-1133">Transmembrane helix</keyword>
<proteinExistence type="predicted"/>
<keyword evidence="8 9" id="KW-0472">Membrane</keyword>
<evidence type="ECO:0000256" key="9">
    <source>
        <dbReference type="SAM" id="Phobius"/>
    </source>
</evidence>
<evidence type="ECO:0000256" key="2">
    <source>
        <dbReference type="ARBA" id="ARBA00004586"/>
    </source>
</evidence>
<feature type="transmembrane region" description="Helical" evidence="9">
    <location>
        <begin position="276"/>
        <end position="297"/>
    </location>
</feature>
<protein>
    <submittedName>
        <fullName evidence="10">Alg9-like mannosyltransferase family protein</fullName>
    </submittedName>
</protein>
<sequence length="520" mass="54709">MGQGDGPTGTFGRATPLPAGMKLLLAAFLLTSFAVKLFVAWRFPNASYADVTMQYLEQAHRLLTGQGLVPWEYVVGARSWLTAGAIAPGMKLAALLGGGPDARILGAVAMCSLFSLSLIAPAFLWGWRFAGPVGAALCGAFGAYWFETVYYAGHPLQDSFGTYCLVPALYLAYPNGPATSLRRLLAAGILLGLATAFRMQLGPVAALAAIWVARTHPGRYLALGLGGVLGLGVLGPLDWATFGVPFNSIIQYVKYQGSTIGAAEGGKWGYVPWYNYPGWILGFYSGAFPLLFLTGLIGARRLPLLLAVFVVNVALLLFVEVKSPRYMYPGVPLVLTLCGIGMAELALRLWEGRVRTSLIAAGGILFVAVMSALLGAFSHFSSHWVLGRGIILATRAVNADPAACGLAIVPASAWWISGGYVSTDPRIPLYGAQASGPDAKAQSAAFNYAITTTETPDEPLPDLSALGYAPRGCYANGSRGPACVWFRPGTCTRGAAPPLAASLPNWLDVPAASGAGRPER</sequence>
<organism evidence="10 11">
    <name type="scientific">Aquabacter spiritensis</name>
    <dbReference type="NCBI Taxonomy" id="933073"/>
    <lineage>
        <taxon>Bacteria</taxon>
        <taxon>Pseudomonadati</taxon>
        <taxon>Pseudomonadota</taxon>
        <taxon>Alphaproteobacteria</taxon>
        <taxon>Hyphomicrobiales</taxon>
        <taxon>Xanthobacteraceae</taxon>
        <taxon>Aquabacter</taxon>
    </lineage>
</organism>
<evidence type="ECO:0000256" key="6">
    <source>
        <dbReference type="ARBA" id="ARBA00022824"/>
    </source>
</evidence>
<evidence type="ECO:0000256" key="7">
    <source>
        <dbReference type="ARBA" id="ARBA00022989"/>
    </source>
</evidence>
<dbReference type="GO" id="GO:0000030">
    <property type="term" value="F:mannosyltransferase activity"/>
    <property type="evidence" value="ECO:0007669"/>
    <property type="project" value="TreeGrafter"/>
</dbReference>
<gene>
    <name evidence="10" type="ORF">EDC64_103119</name>
</gene>
<feature type="transmembrane region" description="Helical" evidence="9">
    <location>
        <begin position="220"/>
        <end position="237"/>
    </location>
</feature>
<evidence type="ECO:0000256" key="4">
    <source>
        <dbReference type="ARBA" id="ARBA00022679"/>
    </source>
</evidence>